<dbReference type="GO" id="GO:0018537">
    <property type="term" value="F:coenzyme F420-dependent N5,N10-methenyltetrahydromethanopterin reductase activity"/>
    <property type="evidence" value="ECO:0007669"/>
    <property type="project" value="UniProtKB-EC"/>
</dbReference>
<dbReference type="AlphaFoldDB" id="A0A840P2L3"/>
<dbReference type="InterPro" id="IPR011251">
    <property type="entry name" value="Luciferase-like_dom"/>
</dbReference>
<evidence type="ECO:0000313" key="4">
    <source>
        <dbReference type="Proteomes" id="UP000578449"/>
    </source>
</evidence>
<accession>A0A840P2L3</accession>
<gene>
    <name evidence="3" type="ORF">HNP84_001183</name>
</gene>
<evidence type="ECO:0000256" key="1">
    <source>
        <dbReference type="ARBA" id="ARBA00023002"/>
    </source>
</evidence>
<organism evidence="3 4">
    <name type="scientific">Thermocatellispora tengchongensis</name>
    <dbReference type="NCBI Taxonomy" id="1073253"/>
    <lineage>
        <taxon>Bacteria</taxon>
        <taxon>Bacillati</taxon>
        <taxon>Actinomycetota</taxon>
        <taxon>Actinomycetes</taxon>
        <taxon>Streptosporangiales</taxon>
        <taxon>Streptosporangiaceae</taxon>
        <taxon>Thermocatellispora</taxon>
    </lineage>
</organism>
<dbReference type="EMBL" id="JACHGN010000002">
    <property type="protein sequence ID" value="MBB5131477.1"/>
    <property type="molecule type" value="Genomic_DNA"/>
</dbReference>
<sequence>MAGMFEAEITPGMSTAQVVELARLAEDAGFDRLGISDVVFWHDCFVLLGLVATKTERIGLGPMVTNPYSRHPVVLAGIMATLQDASQGRAFLGIGVGAGLEQLGMDYPRPVRTLREAITAITGLLRGEEVNLRGETITVEHGRMVAAPVPVPISIGSRSPQVMRLAGELADIALIGGRTIDARIAAEYRTWLAEGAARAGRSIDGIDIAPRLTLCVSRDGALARRSLKRYVGHYAALIRPPDLAERDGGRWLAEVEAALARSKGWYFDHDRYDDPELDRLIDDDLVRRFAIAGTPEECAELTREVLALGFTSASMNLAAPRRESMYEGLRETLEGSAEVLAAVRGE</sequence>
<keyword evidence="1 3" id="KW-0560">Oxidoreductase</keyword>
<dbReference type="PANTHER" id="PTHR43244">
    <property type="match status" value="1"/>
</dbReference>
<dbReference type="Gene3D" id="3.20.20.30">
    <property type="entry name" value="Luciferase-like domain"/>
    <property type="match status" value="1"/>
</dbReference>
<dbReference type="PANTHER" id="PTHR43244:SF1">
    <property type="entry name" value="5,10-METHYLENETETRAHYDROMETHANOPTERIN REDUCTASE"/>
    <property type="match status" value="1"/>
</dbReference>
<feature type="domain" description="Luciferase-like" evidence="2">
    <location>
        <begin position="12"/>
        <end position="311"/>
    </location>
</feature>
<evidence type="ECO:0000259" key="2">
    <source>
        <dbReference type="Pfam" id="PF00296"/>
    </source>
</evidence>
<dbReference type="InterPro" id="IPR036661">
    <property type="entry name" value="Luciferase-like_sf"/>
</dbReference>
<proteinExistence type="predicted"/>
<evidence type="ECO:0000313" key="3">
    <source>
        <dbReference type="EMBL" id="MBB5131477.1"/>
    </source>
</evidence>
<comment type="caution">
    <text evidence="3">The sequence shown here is derived from an EMBL/GenBank/DDBJ whole genome shotgun (WGS) entry which is preliminary data.</text>
</comment>
<dbReference type="InterPro" id="IPR050564">
    <property type="entry name" value="F420-G6PD/mer"/>
</dbReference>
<dbReference type="Pfam" id="PF00296">
    <property type="entry name" value="Bac_luciferase"/>
    <property type="match status" value="1"/>
</dbReference>
<dbReference type="EC" id="1.5.98.2" evidence="3"/>
<dbReference type="SUPFAM" id="SSF51679">
    <property type="entry name" value="Bacterial luciferase-like"/>
    <property type="match status" value="1"/>
</dbReference>
<name>A0A840P2L3_9ACTN</name>
<dbReference type="RefSeq" id="WP_185048297.1">
    <property type="nucleotide sequence ID" value="NZ_BAABIX010000022.1"/>
</dbReference>
<dbReference type="Proteomes" id="UP000578449">
    <property type="component" value="Unassembled WGS sequence"/>
</dbReference>
<dbReference type="GO" id="GO:0016705">
    <property type="term" value="F:oxidoreductase activity, acting on paired donors, with incorporation or reduction of molecular oxygen"/>
    <property type="evidence" value="ECO:0007669"/>
    <property type="project" value="InterPro"/>
</dbReference>
<keyword evidence="4" id="KW-1185">Reference proteome</keyword>
<reference evidence="3 4" key="1">
    <citation type="submission" date="2020-08" db="EMBL/GenBank/DDBJ databases">
        <title>Genomic Encyclopedia of Type Strains, Phase IV (KMG-IV): sequencing the most valuable type-strain genomes for metagenomic binning, comparative biology and taxonomic classification.</title>
        <authorList>
            <person name="Goeker M."/>
        </authorList>
    </citation>
    <scope>NUCLEOTIDE SEQUENCE [LARGE SCALE GENOMIC DNA]</scope>
    <source>
        <strain evidence="3 4">DSM 45615</strain>
    </source>
</reference>
<protein>
    <submittedName>
        <fullName evidence="3">5,10-methylenetetrahydromethanopterin reductase</fullName>
        <ecNumber evidence="3">1.5.98.2</ecNumber>
    </submittedName>
</protein>